<name>A0A2N1MAT6_9GLOM</name>
<dbReference type="VEuPathDB" id="FungiDB:FUN_013392"/>
<accession>A0A2N1MAT6</accession>
<organism evidence="1 2">
    <name type="scientific">Rhizophagus irregularis</name>
    <dbReference type="NCBI Taxonomy" id="588596"/>
    <lineage>
        <taxon>Eukaryota</taxon>
        <taxon>Fungi</taxon>
        <taxon>Fungi incertae sedis</taxon>
        <taxon>Mucoromycota</taxon>
        <taxon>Glomeromycotina</taxon>
        <taxon>Glomeromycetes</taxon>
        <taxon>Glomerales</taxon>
        <taxon>Glomeraceae</taxon>
        <taxon>Rhizophagus</taxon>
    </lineage>
</organism>
<dbReference type="AlphaFoldDB" id="A0A2N1MAT6"/>
<sequence>MLYLFVTAYENGISLVKSAVVGIKESGNFEDLLDKLVKVDLQCNDFSAWHPVLNGLTENLEYSLIVKASRSILQILYQDLTKDVSTPDNKINKKTHEQIKLILDTQDPDIIVNLRKIINEKGTKFDVF</sequence>
<reference evidence="1 2" key="2">
    <citation type="submission" date="2017-10" db="EMBL/GenBank/DDBJ databases">
        <title>Extensive intraspecific genome diversity in a model arbuscular mycorrhizal fungus.</title>
        <authorList>
            <person name="Chen E.C.H."/>
            <person name="Morin E."/>
            <person name="Baudet D."/>
            <person name="Noel J."/>
            <person name="Ndikumana S."/>
            <person name="Charron P."/>
            <person name="St-Onge C."/>
            <person name="Giorgi J."/>
            <person name="Grigoriev I.V."/>
            <person name="Roux C."/>
            <person name="Martin F.M."/>
            <person name="Corradi N."/>
        </authorList>
    </citation>
    <scope>NUCLEOTIDE SEQUENCE [LARGE SCALE GENOMIC DNA]</scope>
    <source>
        <strain evidence="1 2">C2</strain>
    </source>
</reference>
<reference evidence="1 2" key="1">
    <citation type="submission" date="2016-04" db="EMBL/GenBank/DDBJ databases">
        <title>Genome analyses suggest a sexual origin of heterokaryosis in a supposedly ancient asexual fungus.</title>
        <authorList>
            <person name="Ropars J."/>
            <person name="Sedzielewska K."/>
            <person name="Noel J."/>
            <person name="Charron P."/>
            <person name="Farinelli L."/>
            <person name="Marton T."/>
            <person name="Kruger M."/>
            <person name="Pelin A."/>
            <person name="Brachmann A."/>
            <person name="Corradi N."/>
        </authorList>
    </citation>
    <scope>NUCLEOTIDE SEQUENCE [LARGE SCALE GENOMIC DNA]</scope>
    <source>
        <strain evidence="1 2">C2</strain>
    </source>
</reference>
<gene>
    <name evidence="1" type="ORF">RhiirC2_795808</name>
</gene>
<proteinExistence type="predicted"/>
<evidence type="ECO:0000313" key="2">
    <source>
        <dbReference type="Proteomes" id="UP000233469"/>
    </source>
</evidence>
<dbReference type="Proteomes" id="UP000233469">
    <property type="component" value="Unassembled WGS sequence"/>
</dbReference>
<comment type="caution">
    <text evidence="1">The sequence shown here is derived from an EMBL/GenBank/DDBJ whole genome shotgun (WGS) entry which is preliminary data.</text>
</comment>
<protein>
    <submittedName>
        <fullName evidence="1">Uncharacterized protein</fullName>
    </submittedName>
</protein>
<dbReference type="EMBL" id="LLXL01003397">
    <property type="protein sequence ID" value="PKK58761.1"/>
    <property type="molecule type" value="Genomic_DNA"/>
</dbReference>
<evidence type="ECO:0000313" key="1">
    <source>
        <dbReference type="EMBL" id="PKK58761.1"/>
    </source>
</evidence>